<feature type="transmembrane region" description="Helical" evidence="1">
    <location>
        <begin position="138"/>
        <end position="160"/>
    </location>
</feature>
<evidence type="ECO:0000313" key="2">
    <source>
        <dbReference type="EMBL" id="PIU47227.1"/>
    </source>
</evidence>
<accession>A0A2M6Z4J0</accession>
<sequence length="170" mass="19612">MQLLKKIFLISCFTIAMAYLESIIVVYLREMSAINYLTSIKNSELALRLPYFALIKNPLVIVPNLKILNIEIFRQVATIIMLFSLALLVGKKLKEKLAVFLFSFGLWDIFYYIFLYLLLKWPSSLSTLDVLFLIPLPWIAPVWLPIEISVLMILIALYLFKEKKGNASTS</sequence>
<feature type="transmembrane region" description="Helical" evidence="1">
    <location>
        <begin position="72"/>
        <end position="90"/>
    </location>
</feature>
<comment type="caution">
    <text evidence="2">The sequence shown here is derived from an EMBL/GenBank/DDBJ whole genome shotgun (WGS) entry which is preliminary data.</text>
</comment>
<name>A0A2M6Z4J0_9BACT</name>
<dbReference type="EMBL" id="PEWP01000009">
    <property type="protein sequence ID" value="PIU47227.1"/>
    <property type="molecule type" value="Genomic_DNA"/>
</dbReference>
<keyword evidence="1" id="KW-0472">Membrane</keyword>
<dbReference type="AlphaFoldDB" id="A0A2M6Z4J0"/>
<reference evidence="3" key="1">
    <citation type="submission" date="2017-09" db="EMBL/GenBank/DDBJ databases">
        <title>Depth-based differentiation of microbial function through sediment-hosted aquifers and enrichment of novel symbionts in the deep terrestrial subsurface.</title>
        <authorList>
            <person name="Probst A.J."/>
            <person name="Ladd B."/>
            <person name="Jarett J.K."/>
            <person name="Geller-Mcgrath D.E."/>
            <person name="Sieber C.M.K."/>
            <person name="Emerson J.B."/>
            <person name="Anantharaman K."/>
            <person name="Thomas B.C."/>
            <person name="Malmstrom R."/>
            <person name="Stieglmeier M."/>
            <person name="Klingl A."/>
            <person name="Woyke T."/>
            <person name="Ryan C.M."/>
            <person name="Banfield J.F."/>
        </authorList>
    </citation>
    <scope>NUCLEOTIDE SEQUENCE [LARGE SCALE GENOMIC DNA]</scope>
</reference>
<feature type="transmembrane region" description="Helical" evidence="1">
    <location>
        <begin position="97"/>
        <end position="118"/>
    </location>
</feature>
<feature type="transmembrane region" description="Helical" evidence="1">
    <location>
        <begin position="7"/>
        <end position="28"/>
    </location>
</feature>
<gene>
    <name evidence="2" type="ORF">COS93_00380</name>
</gene>
<evidence type="ECO:0000313" key="3">
    <source>
        <dbReference type="Proteomes" id="UP000228777"/>
    </source>
</evidence>
<proteinExistence type="predicted"/>
<dbReference type="Proteomes" id="UP000228777">
    <property type="component" value="Unassembled WGS sequence"/>
</dbReference>
<evidence type="ECO:0000256" key="1">
    <source>
        <dbReference type="SAM" id="Phobius"/>
    </source>
</evidence>
<keyword evidence="1" id="KW-0812">Transmembrane</keyword>
<organism evidence="2 3">
    <name type="scientific">bacterium (Candidatus Gribaldobacteria) CG07_land_8_20_14_0_80_33_18</name>
    <dbReference type="NCBI Taxonomy" id="2014272"/>
    <lineage>
        <taxon>Bacteria</taxon>
        <taxon>Candidatus Gribaldobacteria</taxon>
    </lineage>
</organism>
<keyword evidence="1" id="KW-1133">Transmembrane helix</keyword>
<protein>
    <submittedName>
        <fullName evidence="2">Uncharacterized protein</fullName>
    </submittedName>
</protein>